<feature type="transmembrane region" description="Helical" evidence="8">
    <location>
        <begin position="16"/>
        <end position="34"/>
    </location>
</feature>
<dbReference type="Gene3D" id="1.20.1250.20">
    <property type="entry name" value="MFS general substrate transporter like domains"/>
    <property type="match status" value="2"/>
</dbReference>
<comment type="subcellular location">
    <subcellularLocation>
        <location evidence="1">Cell inner membrane</location>
        <topology evidence="1">Multi-pass membrane protein</topology>
    </subcellularLocation>
</comment>
<feature type="transmembrane region" description="Helical" evidence="8">
    <location>
        <begin position="103"/>
        <end position="124"/>
    </location>
</feature>
<evidence type="ECO:0000256" key="6">
    <source>
        <dbReference type="ARBA" id="ARBA00022989"/>
    </source>
</evidence>
<feature type="transmembrane region" description="Helical" evidence="8">
    <location>
        <begin position="254"/>
        <end position="275"/>
    </location>
</feature>
<evidence type="ECO:0000256" key="3">
    <source>
        <dbReference type="ARBA" id="ARBA00022475"/>
    </source>
</evidence>
<feature type="transmembrane region" description="Helical" evidence="8">
    <location>
        <begin position="219"/>
        <end position="242"/>
    </location>
</feature>
<evidence type="ECO:0000313" key="11">
    <source>
        <dbReference type="Proteomes" id="UP000193435"/>
    </source>
</evidence>
<dbReference type="InterPro" id="IPR024989">
    <property type="entry name" value="MFS_assoc_dom"/>
</dbReference>
<keyword evidence="4" id="KW-0997">Cell inner membrane</keyword>
<dbReference type="GO" id="GO:0005886">
    <property type="term" value="C:plasma membrane"/>
    <property type="evidence" value="ECO:0007669"/>
    <property type="project" value="UniProtKB-SubCell"/>
</dbReference>
<evidence type="ECO:0000256" key="1">
    <source>
        <dbReference type="ARBA" id="ARBA00004429"/>
    </source>
</evidence>
<dbReference type="Proteomes" id="UP000193435">
    <property type="component" value="Unassembled WGS sequence"/>
</dbReference>
<evidence type="ECO:0000256" key="4">
    <source>
        <dbReference type="ARBA" id="ARBA00022519"/>
    </source>
</evidence>
<keyword evidence="2" id="KW-0813">Transport</keyword>
<dbReference type="SUPFAM" id="SSF103473">
    <property type="entry name" value="MFS general substrate transporter"/>
    <property type="match status" value="1"/>
</dbReference>
<gene>
    <name evidence="10" type="ORF">SAMN04488700_0400</name>
</gene>
<feature type="domain" description="Major facilitator superfamily (MFS) profile" evidence="9">
    <location>
        <begin position="218"/>
        <end position="396"/>
    </location>
</feature>
<name>A0A1X7MRR4_9LACT</name>
<dbReference type="GO" id="GO:0015528">
    <property type="term" value="F:lactose:proton symporter activity"/>
    <property type="evidence" value="ECO:0007669"/>
    <property type="project" value="TreeGrafter"/>
</dbReference>
<organism evidence="10 11">
    <name type="scientific">Carnobacterium iners</name>
    <dbReference type="NCBI Taxonomy" id="1073423"/>
    <lineage>
        <taxon>Bacteria</taxon>
        <taxon>Bacillati</taxon>
        <taxon>Bacillota</taxon>
        <taxon>Bacilli</taxon>
        <taxon>Lactobacillales</taxon>
        <taxon>Carnobacteriaceae</taxon>
        <taxon>Carnobacterium</taxon>
    </lineage>
</organism>
<dbReference type="GO" id="GO:0030395">
    <property type="term" value="F:lactose binding"/>
    <property type="evidence" value="ECO:0007669"/>
    <property type="project" value="TreeGrafter"/>
</dbReference>
<reference evidence="10 11" key="1">
    <citation type="submission" date="2017-04" db="EMBL/GenBank/DDBJ databases">
        <authorList>
            <person name="Afonso C.L."/>
            <person name="Miller P.J."/>
            <person name="Scott M.A."/>
            <person name="Spackman E."/>
            <person name="Goraichik I."/>
            <person name="Dimitrov K.M."/>
            <person name="Suarez D.L."/>
            <person name="Swayne D.E."/>
        </authorList>
    </citation>
    <scope>NUCLEOTIDE SEQUENCE [LARGE SCALE GENOMIC DNA]</scope>
    <source>
        <strain evidence="10 11">LMG26642</strain>
    </source>
</reference>
<evidence type="ECO:0000259" key="9">
    <source>
        <dbReference type="PROSITE" id="PS50850"/>
    </source>
</evidence>
<dbReference type="EMBL" id="FXBJ01000002">
    <property type="protein sequence ID" value="SMH27018.1"/>
    <property type="molecule type" value="Genomic_DNA"/>
</dbReference>
<dbReference type="InterPro" id="IPR036259">
    <property type="entry name" value="MFS_trans_sf"/>
</dbReference>
<dbReference type="Pfam" id="PF12832">
    <property type="entry name" value="MFS_1_like"/>
    <property type="match status" value="1"/>
</dbReference>
<feature type="transmembrane region" description="Helical" evidence="8">
    <location>
        <begin position="40"/>
        <end position="61"/>
    </location>
</feature>
<dbReference type="RefSeq" id="WP_085558744.1">
    <property type="nucleotide sequence ID" value="NZ_FOAH01000040.1"/>
</dbReference>
<evidence type="ECO:0000313" key="10">
    <source>
        <dbReference type="EMBL" id="SMH27018.1"/>
    </source>
</evidence>
<feature type="transmembrane region" description="Helical" evidence="8">
    <location>
        <begin position="284"/>
        <end position="301"/>
    </location>
</feature>
<evidence type="ECO:0000256" key="8">
    <source>
        <dbReference type="SAM" id="Phobius"/>
    </source>
</evidence>
<feature type="transmembrane region" description="Helical" evidence="8">
    <location>
        <begin position="164"/>
        <end position="183"/>
    </location>
</feature>
<evidence type="ECO:0000256" key="7">
    <source>
        <dbReference type="ARBA" id="ARBA00023136"/>
    </source>
</evidence>
<keyword evidence="11" id="KW-1185">Reference proteome</keyword>
<proteinExistence type="predicted"/>
<feature type="transmembrane region" description="Helical" evidence="8">
    <location>
        <begin position="307"/>
        <end position="330"/>
    </location>
</feature>
<protein>
    <submittedName>
        <fullName evidence="10">MFS transporter, PPP family, 3-phenylpropionic acid transporter</fullName>
    </submittedName>
</protein>
<dbReference type="STRING" id="1073423.SAMN04488700_0400"/>
<feature type="transmembrane region" description="Helical" evidence="8">
    <location>
        <begin position="342"/>
        <end position="364"/>
    </location>
</feature>
<feature type="transmembrane region" description="Helical" evidence="8">
    <location>
        <begin position="73"/>
        <end position="97"/>
    </location>
</feature>
<keyword evidence="7 8" id="KW-0472">Membrane</keyword>
<dbReference type="OrthoDB" id="1653456at2"/>
<keyword evidence="3" id="KW-1003">Cell membrane</keyword>
<dbReference type="PROSITE" id="PS50850">
    <property type="entry name" value="MFS"/>
    <property type="match status" value="1"/>
</dbReference>
<dbReference type="AlphaFoldDB" id="A0A1X7MRR4"/>
<dbReference type="PANTHER" id="PTHR23522:SF10">
    <property type="entry name" value="3-PHENYLPROPIONIC ACID TRANSPORTER-RELATED"/>
    <property type="match status" value="1"/>
</dbReference>
<keyword evidence="6 8" id="KW-1133">Transmembrane helix</keyword>
<evidence type="ECO:0000256" key="2">
    <source>
        <dbReference type="ARBA" id="ARBA00022448"/>
    </source>
</evidence>
<evidence type="ECO:0000256" key="5">
    <source>
        <dbReference type="ARBA" id="ARBA00022692"/>
    </source>
</evidence>
<feature type="transmembrane region" description="Helical" evidence="8">
    <location>
        <begin position="370"/>
        <end position="392"/>
    </location>
</feature>
<dbReference type="InterPro" id="IPR020846">
    <property type="entry name" value="MFS_dom"/>
</dbReference>
<dbReference type="PANTHER" id="PTHR23522">
    <property type="entry name" value="BLL5896 PROTEIN"/>
    <property type="match status" value="1"/>
</dbReference>
<accession>A0A1X7MRR4</accession>
<sequence length="396" mass="43260">MTKSSSLSLRYSSLQGIYWMCFCAVYGFASVFLLEKNFENQGIGFILAAANILSVILQPTLGSFIDRLDKLTLKFVISSITIATLLLLILLSFLSSFVLLDAFLYTLIVSLTLTLQPLINSLAFEHINAGAALNYGLTRGVGSLSFGITSFFLGQLLSRYDARILPIICLGLFFLLLILILSFPSLTHEHSSSTVPVYPNKKLPVQENTFTFIKKYNRFGILLIGIAFLFLFHTIVNTYLVQIVKSLGGDDSDFGLALTIATVCELPAMLGFGYLQQKFKSGKMLIFAGIFFVIRSFAFLFSTSLWMLVIAQLLQGLAFAVYTPAISYYVNKLMSNYDKIKGQTFVVGAATLGSVFGSIIAGGLLDSAGITVMLSVGSLAAFIGSILIIFSVRTDI</sequence>
<keyword evidence="5 8" id="KW-0812">Transmembrane</keyword>